<protein>
    <recommendedName>
        <fullName evidence="2">Outer membrane lipoprotein Blc</fullName>
    </recommendedName>
</protein>
<dbReference type="InterPro" id="IPR012674">
    <property type="entry name" value="Calycin"/>
</dbReference>
<dbReference type="Gene3D" id="2.40.128.20">
    <property type="match status" value="1"/>
</dbReference>
<dbReference type="GO" id="GO:0008289">
    <property type="term" value="F:lipid binding"/>
    <property type="evidence" value="ECO:0007669"/>
    <property type="project" value="UniProtKB-UniRule"/>
</dbReference>
<dbReference type="InterPro" id="IPR022271">
    <property type="entry name" value="Lipocalin_ApoD"/>
</dbReference>
<dbReference type="PIRSF" id="PIRSF036893">
    <property type="entry name" value="Lipocalin_ApoD"/>
    <property type="match status" value="1"/>
</dbReference>
<dbReference type="GO" id="GO:0006950">
    <property type="term" value="P:response to stress"/>
    <property type="evidence" value="ECO:0007669"/>
    <property type="project" value="UniProtKB-ARBA"/>
</dbReference>
<dbReference type="STRING" id="266128.ABB25_02085"/>
<dbReference type="PANTHER" id="PTHR10612">
    <property type="entry name" value="APOLIPOPROTEIN D"/>
    <property type="match status" value="1"/>
</dbReference>
<keyword evidence="2" id="KW-0998">Cell outer membrane</keyword>
<dbReference type="OrthoDB" id="9793905at2"/>
<evidence type="ECO:0000313" key="4">
    <source>
        <dbReference type="EMBL" id="KRG60074.1"/>
    </source>
</evidence>
<dbReference type="EMBL" id="LDJH01000005">
    <property type="protein sequence ID" value="KRG60074.1"/>
    <property type="molecule type" value="Genomic_DNA"/>
</dbReference>
<accession>A0A0R0C150</accession>
<dbReference type="PANTHER" id="PTHR10612:SF34">
    <property type="entry name" value="APOLIPOPROTEIN D"/>
    <property type="match status" value="1"/>
</dbReference>
<feature type="domain" description="Lipocalin/cytosolic fatty-acid binding" evidence="3">
    <location>
        <begin position="46"/>
        <end position="186"/>
    </location>
</feature>
<comment type="function">
    <text evidence="2">Involved in the storage or transport of lipids necessary for membrane maintenance under stressful conditions. Displays a binding preference for lysophospholipids.</text>
</comment>
<dbReference type="SUPFAM" id="SSF50814">
    <property type="entry name" value="Lipocalins"/>
    <property type="match status" value="1"/>
</dbReference>
<keyword evidence="5" id="KW-1185">Reference proteome</keyword>
<dbReference type="PATRIC" id="fig|266128.3.peg.2064"/>
<comment type="caution">
    <text evidence="4">The sequence shown here is derived from an EMBL/GenBank/DDBJ whole genome shotgun (WGS) entry which is preliminary data.</text>
</comment>
<dbReference type="GO" id="GO:0009279">
    <property type="term" value="C:cell outer membrane"/>
    <property type="evidence" value="ECO:0007669"/>
    <property type="project" value="UniProtKB-SubCell"/>
</dbReference>
<dbReference type="AlphaFoldDB" id="A0A0R0C150"/>
<keyword evidence="2" id="KW-0472">Membrane</keyword>
<dbReference type="Pfam" id="PF08212">
    <property type="entry name" value="Lipocalin_2"/>
    <property type="match status" value="1"/>
</dbReference>
<dbReference type="InterPro" id="IPR000566">
    <property type="entry name" value="Lipocln_cytosolic_FA-bd_dom"/>
</dbReference>
<dbReference type="Proteomes" id="UP000051254">
    <property type="component" value="Unassembled WGS sequence"/>
</dbReference>
<evidence type="ECO:0000256" key="2">
    <source>
        <dbReference type="PIRNR" id="PIRNR036893"/>
    </source>
</evidence>
<dbReference type="RefSeq" id="WP_057663025.1">
    <property type="nucleotide sequence ID" value="NZ_LDJH01000005.1"/>
</dbReference>
<feature type="chain" id="PRO_5013435089" description="Outer membrane lipoprotein Blc" evidence="2">
    <location>
        <begin position="25"/>
        <end position="203"/>
    </location>
</feature>
<evidence type="ECO:0000313" key="5">
    <source>
        <dbReference type="Proteomes" id="UP000051254"/>
    </source>
</evidence>
<proteinExistence type="inferred from homology"/>
<reference evidence="4 5" key="1">
    <citation type="submission" date="2015-05" db="EMBL/GenBank/DDBJ databases">
        <title>Genome sequencing and analysis of members of genus Stenotrophomonas.</title>
        <authorList>
            <person name="Patil P.P."/>
            <person name="Midha S."/>
            <person name="Patil P.B."/>
        </authorList>
    </citation>
    <scope>NUCLEOTIDE SEQUENCE [LARGE SCALE GENOMIC DNA]</scope>
    <source>
        <strain evidence="4 5">DSM 17805</strain>
    </source>
</reference>
<comment type="subcellular location">
    <subcellularLocation>
        <location evidence="2">Cell outer membrane</location>
    </subcellularLocation>
</comment>
<keyword evidence="2" id="KW-0732">Signal</keyword>
<keyword evidence="2" id="KW-0449">Lipoprotein</keyword>
<comment type="subunit">
    <text evidence="2">Homodimer.</text>
</comment>
<feature type="signal peptide" evidence="2">
    <location>
        <begin position="1"/>
        <end position="24"/>
    </location>
</feature>
<evidence type="ECO:0000256" key="1">
    <source>
        <dbReference type="ARBA" id="ARBA00006889"/>
    </source>
</evidence>
<comment type="similarity">
    <text evidence="1 2">Belongs to the calycin superfamily. Lipocalin family.</text>
</comment>
<organism evidence="4 5">
    <name type="scientific">Stenotrophomonas koreensis</name>
    <dbReference type="NCBI Taxonomy" id="266128"/>
    <lineage>
        <taxon>Bacteria</taxon>
        <taxon>Pseudomonadati</taxon>
        <taxon>Pseudomonadota</taxon>
        <taxon>Gammaproteobacteria</taxon>
        <taxon>Lysobacterales</taxon>
        <taxon>Lysobacteraceae</taxon>
        <taxon>Stenotrophomonas</taxon>
    </lineage>
</organism>
<dbReference type="CDD" id="cd19438">
    <property type="entry name" value="lipocalin_Blc-like"/>
    <property type="match status" value="1"/>
</dbReference>
<sequence length="203" mass="23402">MRQPSSAAYPLALALLLSTPFFCAAQDAEPAASESTLQPSSSQPLSLQHYMGRWYVIGRVANPVERGHVASHHDYRLEDPANGKVQINYYYRENFDSPVQVLNLRARVDQDSGNRRWRTWFYRIIPTRTEVLEVAADYSWALVGYPGRDMAWILSREPDMSQTRYFELTQRLAEHGVNTDRMRRVLQAPEQQGRLGFETPGRR</sequence>
<keyword evidence="2" id="KW-0446">Lipid-binding</keyword>
<name>A0A0R0C150_9GAMM</name>
<evidence type="ECO:0000259" key="3">
    <source>
        <dbReference type="Pfam" id="PF08212"/>
    </source>
</evidence>
<gene>
    <name evidence="4" type="ORF">ABB25_02085</name>
</gene>
<dbReference type="InterPro" id="IPR047202">
    <property type="entry name" value="Lipocalin_Blc-like_dom"/>
</dbReference>